<proteinExistence type="predicted"/>
<evidence type="ECO:0000313" key="1">
    <source>
        <dbReference type="EMBL" id="WWV65479.1"/>
    </source>
</evidence>
<sequence>MALLLWGYNGESKAQVLPQSKSSAIIGGNDGPTAIYIGDRPDFLLREGLDMVRNMCTLANDTNYIKYSTNNPGIIRLIKDIGSGNYQTNYHVFEIDHLQGFLKPIMDLNAHLGKAVYERFYKSIPMQINSSAGSTTVAATSLLVWDDVSHYDKLEQPCLYLYCFENDINCMVLFFPKKEYIVQTYGTFIVHHRFSDLKTSDDVKAALKEVLHVSDINIKVIQ</sequence>
<dbReference type="Proteomes" id="UP001320603">
    <property type="component" value="Chromosome"/>
</dbReference>
<dbReference type="RefSeq" id="WP_338578727.1">
    <property type="nucleotide sequence ID" value="NZ_CP146284.1"/>
</dbReference>
<reference evidence="1 2" key="1">
    <citation type="submission" date="2024-02" db="EMBL/GenBank/DDBJ databases">
        <title>Whole genome sequencing of Parabacteroides sp. AD58.</title>
        <authorList>
            <person name="Chaplin A.V."/>
            <person name="Pikina A.P."/>
            <person name="Sokolova S.R."/>
            <person name="Korostin D.O."/>
            <person name="Efimov B.A."/>
        </authorList>
    </citation>
    <scope>NUCLEOTIDE SEQUENCE [LARGE SCALE GENOMIC DNA]</scope>
    <source>
        <strain evidence="1 2">AD58</strain>
    </source>
</reference>
<accession>A0ABZ2IHG2</accession>
<organism evidence="1 2">
    <name type="scientific">Parabacteroides absconsus</name>
    <dbReference type="NCBI Taxonomy" id="2951805"/>
    <lineage>
        <taxon>Bacteria</taxon>
        <taxon>Pseudomonadati</taxon>
        <taxon>Bacteroidota</taxon>
        <taxon>Bacteroidia</taxon>
        <taxon>Bacteroidales</taxon>
        <taxon>Tannerellaceae</taxon>
        <taxon>Parabacteroides</taxon>
    </lineage>
</organism>
<gene>
    <name evidence="1" type="ORF">NEE14_010705</name>
</gene>
<protein>
    <submittedName>
        <fullName evidence="1">Uncharacterized protein</fullName>
    </submittedName>
</protein>
<evidence type="ECO:0000313" key="2">
    <source>
        <dbReference type="Proteomes" id="UP001320603"/>
    </source>
</evidence>
<name>A0ABZ2IHG2_9BACT</name>
<keyword evidence="2" id="KW-1185">Reference proteome</keyword>
<dbReference type="EMBL" id="CP146284">
    <property type="protein sequence ID" value="WWV65479.1"/>
    <property type="molecule type" value="Genomic_DNA"/>
</dbReference>